<evidence type="ECO:0000256" key="2">
    <source>
        <dbReference type="ARBA" id="ARBA00015547"/>
    </source>
</evidence>
<evidence type="ECO:0000256" key="5">
    <source>
        <dbReference type="ARBA" id="ARBA00023288"/>
    </source>
</evidence>
<comment type="subcellular location">
    <subcellularLocation>
        <location evidence="1">Cell outer membrane</location>
        <topology evidence="1">Lipid-anchor</topology>
    </subcellularLocation>
</comment>
<dbReference type="Proteomes" id="UP001595783">
    <property type="component" value="Unassembled WGS sequence"/>
</dbReference>
<dbReference type="PIRSF" id="PIRSF019714">
    <property type="entry name" value="Neuraminyllac-bd_haemagglutn"/>
    <property type="match status" value="1"/>
</dbReference>
<dbReference type="Gene3D" id="3.30.160.180">
    <property type="entry name" value="Putative neuraminyllactose-binding hemagglutinin homolog like domain"/>
    <property type="match status" value="1"/>
</dbReference>
<comment type="caution">
    <text evidence="9">The sequence shown here is derived from an EMBL/GenBank/DDBJ whole genome shotgun (WGS) entry which is preliminary data.</text>
</comment>
<dbReference type="InterPro" id="IPR038531">
    <property type="entry name" value="NeuraminylLac-bd_hemagglutn_sf"/>
</dbReference>
<gene>
    <name evidence="9" type="ORF">ACFOPX_03830</name>
</gene>
<feature type="chain" id="PRO_5045016148" description="Neuraminyllactose-binding hemagglutinin" evidence="8">
    <location>
        <begin position="25"/>
        <end position="262"/>
    </location>
</feature>
<keyword evidence="4 8" id="KW-0998">Cell outer membrane</keyword>
<dbReference type="SUPFAM" id="SSF159594">
    <property type="entry name" value="XCC0632-like"/>
    <property type="match status" value="1"/>
</dbReference>
<organism evidence="9 10">
    <name type="scientific">Helicobacter baculiformis</name>
    <dbReference type="NCBI Taxonomy" id="427351"/>
    <lineage>
        <taxon>Bacteria</taxon>
        <taxon>Pseudomonadati</taxon>
        <taxon>Campylobacterota</taxon>
        <taxon>Epsilonproteobacteria</taxon>
        <taxon>Campylobacterales</taxon>
        <taxon>Helicobacteraceae</taxon>
        <taxon>Helicobacter</taxon>
    </lineage>
</organism>
<evidence type="ECO:0000313" key="9">
    <source>
        <dbReference type="EMBL" id="MFC3847663.1"/>
    </source>
</evidence>
<dbReference type="EMBL" id="JBHRZO010000018">
    <property type="protein sequence ID" value="MFC3847663.1"/>
    <property type="molecule type" value="Genomic_DNA"/>
</dbReference>
<evidence type="ECO:0000313" key="10">
    <source>
        <dbReference type="Proteomes" id="UP001595783"/>
    </source>
</evidence>
<dbReference type="RefSeq" id="WP_233709023.1">
    <property type="nucleotide sequence ID" value="NZ_FZMF01000026.1"/>
</dbReference>
<proteinExistence type="predicted"/>
<feature type="signal peptide" evidence="8">
    <location>
        <begin position="1"/>
        <end position="24"/>
    </location>
</feature>
<sequence>MQKTRRKVLLAWFVLGACGGFLHAQSEVSSLKDFSHSKIQVAQKSRTTHAVSDTLLLHYPISITQAPINNHFVGILTPHIQVSDNLKPYATQFQEALLKQIQEILQKRGYQVLRFSNREALTPVQKRKIWAVLDLSGWVGVLENIKINPDDSSQSNVDIMADRSSGTIWFNFFEPVTGKVIHNFGVDVSGHQASTHTYHYPISKTGKLMPSYVGRTQLIKAKDTAIRAILSEMYAKVMQRLVIELVTSNINRYQKIIEKNKR</sequence>
<keyword evidence="3 8" id="KW-0472">Membrane</keyword>
<reference evidence="10" key="1">
    <citation type="journal article" date="2019" name="Int. J. Syst. Evol. Microbiol.">
        <title>The Global Catalogue of Microorganisms (GCM) 10K type strain sequencing project: providing services to taxonomists for standard genome sequencing and annotation.</title>
        <authorList>
            <consortium name="The Broad Institute Genomics Platform"/>
            <consortium name="The Broad Institute Genome Sequencing Center for Infectious Disease"/>
            <person name="Wu L."/>
            <person name="Ma J."/>
        </authorList>
    </citation>
    <scope>NUCLEOTIDE SEQUENCE [LARGE SCALE GENOMIC DNA]</scope>
    <source>
        <strain evidence="10">CCUG 53816</strain>
    </source>
</reference>
<evidence type="ECO:0000256" key="1">
    <source>
        <dbReference type="ARBA" id="ARBA00004459"/>
    </source>
</evidence>
<accession>A0ABV7ZIQ5</accession>
<evidence type="ECO:0000256" key="6">
    <source>
        <dbReference type="ARBA" id="ARBA00030949"/>
    </source>
</evidence>
<dbReference type="InterPro" id="IPR007876">
    <property type="entry name" value="NeuraminylLac-bd_hemagglutn"/>
</dbReference>
<keyword evidence="10" id="KW-1185">Reference proteome</keyword>
<dbReference type="Pfam" id="PF05211">
    <property type="entry name" value="NLBH"/>
    <property type="match status" value="1"/>
</dbReference>
<dbReference type="PROSITE" id="PS51257">
    <property type="entry name" value="PROKAR_LIPOPROTEIN"/>
    <property type="match status" value="1"/>
</dbReference>
<name>A0ABV7ZIQ5_9HELI</name>
<evidence type="ECO:0000256" key="3">
    <source>
        <dbReference type="ARBA" id="ARBA00023136"/>
    </source>
</evidence>
<evidence type="ECO:0000256" key="7">
    <source>
        <dbReference type="ARBA" id="ARBA00032680"/>
    </source>
</evidence>
<evidence type="ECO:0000256" key="4">
    <source>
        <dbReference type="ARBA" id="ARBA00023237"/>
    </source>
</evidence>
<keyword evidence="8" id="KW-0732">Signal</keyword>
<keyword evidence="5" id="KW-0449">Lipoprotein</keyword>
<evidence type="ECO:0000256" key="8">
    <source>
        <dbReference type="PIRNR" id="PIRNR019714"/>
    </source>
</evidence>
<protein>
    <recommendedName>
        <fullName evidence="2 8">Neuraminyllactose-binding hemagglutinin</fullName>
    </recommendedName>
    <alternativeName>
        <fullName evidence="7 8">Flagellar sheath adhesin</fullName>
    </alternativeName>
    <alternativeName>
        <fullName evidence="6 8">N-acetylneuraminyllactose-binding fibrillar hemagglutinin receptor-binding subunit</fullName>
    </alternativeName>
</protein>